<evidence type="ECO:0000313" key="8">
    <source>
        <dbReference type="Proteomes" id="UP000632195"/>
    </source>
</evidence>
<dbReference type="PANTHER" id="PTHR10763:SF26">
    <property type="entry name" value="CELL DIVISION CONTROL PROTEIN 6 HOMOLOG"/>
    <property type="match status" value="1"/>
</dbReference>
<dbReference type="InterPro" id="IPR049945">
    <property type="entry name" value="AAA_22"/>
</dbReference>
<dbReference type="InterPro" id="IPR027417">
    <property type="entry name" value="P-loop_NTPase"/>
</dbReference>
<evidence type="ECO:0000256" key="3">
    <source>
        <dbReference type="ARBA" id="ARBA00022741"/>
    </source>
</evidence>
<dbReference type="Pfam" id="PF22703">
    <property type="entry name" value="Cdc6_lid"/>
    <property type="match status" value="1"/>
</dbReference>
<comment type="caution">
    <text evidence="7">The sequence shown here is derived from an EMBL/GenBank/DDBJ whole genome shotgun (WGS) entry which is preliminary data.</text>
</comment>
<accession>A0AA37BQ44</accession>
<dbReference type="InterPro" id="IPR055237">
    <property type="entry name" value="Cdc6_lid"/>
</dbReference>
<dbReference type="PANTHER" id="PTHR10763">
    <property type="entry name" value="CELL DIVISION CONTROL PROTEIN 6-RELATED"/>
    <property type="match status" value="1"/>
</dbReference>
<reference evidence="7" key="1">
    <citation type="journal article" date="2014" name="Int. J. Syst. Evol. Microbiol.">
        <title>Complete genome sequence of Corynebacterium casei LMG S-19264T (=DSM 44701T), isolated from a smear-ripened cheese.</title>
        <authorList>
            <consortium name="US DOE Joint Genome Institute (JGI-PGF)"/>
            <person name="Walter F."/>
            <person name="Albersmeier A."/>
            <person name="Kalinowski J."/>
            <person name="Ruckert C."/>
        </authorList>
    </citation>
    <scope>NUCLEOTIDE SEQUENCE</scope>
    <source>
        <strain evidence="7">JCM 13583</strain>
    </source>
</reference>
<comment type="similarity">
    <text evidence="1">Belongs to the CDC6/cdc18 family.</text>
</comment>
<dbReference type="GO" id="GO:0006260">
    <property type="term" value="P:DNA replication"/>
    <property type="evidence" value="ECO:0007669"/>
    <property type="project" value="UniProtKB-KW"/>
</dbReference>
<keyword evidence="7" id="KW-0132">Cell division</keyword>
<evidence type="ECO:0000259" key="5">
    <source>
        <dbReference type="Pfam" id="PF13401"/>
    </source>
</evidence>
<dbReference type="Proteomes" id="UP000632195">
    <property type="component" value="Unassembled WGS sequence"/>
</dbReference>
<keyword evidence="3" id="KW-0547">Nucleotide-binding</keyword>
<evidence type="ECO:0000259" key="6">
    <source>
        <dbReference type="Pfam" id="PF22703"/>
    </source>
</evidence>
<protein>
    <submittedName>
        <fullName evidence="7">Cell division control protein Cdc6</fullName>
    </submittedName>
</protein>
<proteinExistence type="inferred from homology"/>
<dbReference type="Gene3D" id="1.10.8.60">
    <property type="match status" value="1"/>
</dbReference>
<dbReference type="GO" id="GO:0016887">
    <property type="term" value="F:ATP hydrolysis activity"/>
    <property type="evidence" value="ECO:0007669"/>
    <property type="project" value="InterPro"/>
</dbReference>
<dbReference type="Gene3D" id="3.40.50.300">
    <property type="entry name" value="P-loop containing nucleotide triphosphate hydrolases"/>
    <property type="match status" value="1"/>
</dbReference>
<keyword evidence="7" id="KW-0131">Cell cycle</keyword>
<dbReference type="CDD" id="cd00009">
    <property type="entry name" value="AAA"/>
    <property type="match status" value="1"/>
</dbReference>
<evidence type="ECO:0000256" key="1">
    <source>
        <dbReference type="ARBA" id="ARBA00006184"/>
    </source>
</evidence>
<keyword evidence="8" id="KW-1185">Reference proteome</keyword>
<evidence type="ECO:0000256" key="4">
    <source>
        <dbReference type="ARBA" id="ARBA00022840"/>
    </source>
</evidence>
<gene>
    <name evidence="7" type="ORF">GCM10007108_02130</name>
</gene>
<dbReference type="GO" id="GO:0005524">
    <property type="term" value="F:ATP binding"/>
    <property type="evidence" value="ECO:0007669"/>
    <property type="project" value="UniProtKB-KW"/>
</dbReference>
<dbReference type="RefSeq" id="WP_188679587.1">
    <property type="nucleotide sequence ID" value="NZ_BMNY01000001.1"/>
</dbReference>
<dbReference type="Pfam" id="PF13401">
    <property type="entry name" value="AAA_22"/>
    <property type="match status" value="1"/>
</dbReference>
<dbReference type="Gene3D" id="1.10.10.10">
    <property type="entry name" value="Winged helix-like DNA-binding domain superfamily/Winged helix DNA-binding domain"/>
    <property type="match status" value="1"/>
</dbReference>
<feature type="domain" description="Cdc6 AAA+ ATPase-type lid" evidence="6">
    <location>
        <begin position="192"/>
        <end position="258"/>
    </location>
</feature>
<organism evidence="7 8">
    <name type="scientific">Thermogymnomonas acidicola</name>
    <dbReference type="NCBI Taxonomy" id="399579"/>
    <lineage>
        <taxon>Archaea</taxon>
        <taxon>Methanobacteriati</taxon>
        <taxon>Thermoplasmatota</taxon>
        <taxon>Thermoplasmata</taxon>
        <taxon>Thermoplasmatales</taxon>
        <taxon>Thermogymnomonas</taxon>
    </lineage>
</organism>
<dbReference type="EMBL" id="BMNY01000001">
    <property type="protein sequence ID" value="GGM67674.1"/>
    <property type="molecule type" value="Genomic_DNA"/>
</dbReference>
<dbReference type="InterPro" id="IPR036388">
    <property type="entry name" value="WH-like_DNA-bd_sf"/>
</dbReference>
<dbReference type="GO" id="GO:0051301">
    <property type="term" value="P:cell division"/>
    <property type="evidence" value="ECO:0007669"/>
    <property type="project" value="UniProtKB-KW"/>
</dbReference>
<sequence>MIVLNPEPLDFSFLPETLPHREREIERIESIFISPVMDGLQTSLLIHGISGTGKTATVRYVMRRHPEISFHYINSLAHTSVRSVLNEFASGLGLVLPPGPINYSVIFRRIASKISQQRKPVVLVIDEFSSIARADFEGIYNLLRAREVHGVSIPTVLVSLDNPLVYFKESEIRSIGNVESLKFLRYGVGELRDIVSDRVDRAITPGACSDEVIDYIADISEQYGSARVAIEVLQKSAYIAEYRQSAEIGIDDVRAAKSMINPYITESKLASLMEEDLVVLLAVCRCLVSSRYCESSCIMQEVSVIAEDFLGSPMPASRASGVLRKLETVGLVDSRVIGQPGDSRKVYGISEVPVSVLSRKIISMLGKKQ</sequence>
<evidence type="ECO:0000313" key="7">
    <source>
        <dbReference type="EMBL" id="GGM67674.1"/>
    </source>
</evidence>
<keyword evidence="4" id="KW-0067">ATP-binding</keyword>
<evidence type="ECO:0000256" key="2">
    <source>
        <dbReference type="ARBA" id="ARBA00022705"/>
    </source>
</evidence>
<keyword evidence="2" id="KW-0235">DNA replication</keyword>
<dbReference type="AlphaFoldDB" id="A0AA37BQ44"/>
<reference evidence="7" key="2">
    <citation type="submission" date="2022-09" db="EMBL/GenBank/DDBJ databases">
        <authorList>
            <person name="Sun Q."/>
            <person name="Ohkuma M."/>
        </authorList>
    </citation>
    <scope>NUCLEOTIDE SEQUENCE</scope>
    <source>
        <strain evidence="7">JCM 13583</strain>
    </source>
</reference>
<feature type="domain" description="ORC1/DEAH AAA+ ATPase" evidence="5">
    <location>
        <begin position="41"/>
        <end position="157"/>
    </location>
</feature>
<name>A0AA37BQ44_9ARCH</name>
<dbReference type="InterPro" id="IPR050311">
    <property type="entry name" value="ORC1/CDC6"/>
</dbReference>
<dbReference type="SUPFAM" id="SSF52540">
    <property type="entry name" value="P-loop containing nucleoside triphosphate hydrolases"/>
    <property type="match status" value="1"/>
</dbReference>